<keyword evidence="1" id="KW-1133">Transmembrane helix</keyword>
<dbReference type="Proteomes" id="UP001589828">
    <property type="component" value="Unassembled WGS sequence"/>
</dbReference>
<protein>
    <submittedName>
        <fullName evidence="3">Uncharacterized protein</fullName>
    </submittedName>
</protein>
<organism evidence="3 4">
    <name type="scientific">Mucilaginibacter angelicae</name>
    <dbReference type="NCBI Taxonomy" id="869718"/>
    <lineage>
        <taxon>Bacteria</taxon>
        <taxon>Pseudomonadati</taxon>
        <taxon>Bacteroidota</taxon>
        <taxon>Sphingobacteriia</taxon>
        <taxon>Sphingobacteriales</taxon>
        <taxon>Sphingobacteriaceae</taxon>
        <taxon>Mucilaginibacter</taxon>
    </lineage>
</organism>
<feature type="signal peptide" evidence="2">
    <location>
        <begin position="1"/>
        <end position="21"/>
    </location>
</feature>
<dbReference type="RefSeq" id="WP_377024352.1">
    <property type="nucleotide sequence ID" value="NZ_JBHLTS010000063.1"/>
</dbReference>
<evidence type="ECO:0000256" key="2">
    <source>
        <dbReference type="SAM" id="SignalP"/>
    </source>
</evidence>
<evidence type="ECO:0000313" key="3">
    <source>
        <dbReference type="EMBL" id="MFC0516575.1"/>
    </source>
</evidence>
<keyword evidence="2" id="KW-0732">Signal</keyword>
<gene>
    <name evidence="3" type="ORF">ACFFGT_20380</name>
</gene>
<sequence length="66" mass="7353">MIKKTLSITLVFMAAYLSCFAQLEDPCVPVDNDSFCPLDTWVIVLAVAAFAFTAIHLYRKQKAIQA</sequence>
<evidence type="ECO:0000313" key="4">
    <source>
        <dbReference type="Proteomes" id="UP001589828"/>
    </source>
</evidence>
<accession>A0ABV6LAR8</accession>
<reference evidence="3 4" key="1">
    <citation type="submission" date="2024-09" db="EMBL/GenBank/DDBJ databases">
        <authorList>
            <person name="Sun Q."/>
            <person name="Mori K."/>
        </authorList>
    </citation>
    <scope>NUCLEOTIDE SEQUENCE [LARGE SCALE GENOMIC DNA]</scope>
    <source>
        <strain evidence="3 4">NCAIM B.02415</strain>
    </source>
</reference>
<proteinExistence type="predicted"/>
<name>A0ABV6LAR8_9SPHI</name>
<evidence type="ECO:0000256" key="1">
    <source>
        <dbReference type="SAM" id="Phobius"/>
    </source>
</evidence>
<keyword evidence="1" id="KW-0812">Transmembrane</keyword>
<comment type="caution">
    <text evidence="3">The sequence shown here is derived from an EMBL/GenBank/DDBJ whole genome shotgun (WGS) entry which is preliminary data.</text>
</comment>
<keyword evidence="4" id="KW-1185">Reference proteome</keyword>
<keyword evidence="1" id="KW-0472">Membrane</keyword>
<feature type="chain" id="PRO_5045612424" evidence="2">
    <location>
        <begin position="22"/>
        <end position="66"/>
    </location>
</feature>
<feature type="transmembrane region" description="Helical" evidence="1">
    <location>
        <begin position="40"/>
        <end position="58"/>
    </location>
</feature>
<dbReference type="EMBL" id="JBHLTS010000063">
    <property type="protein sequence ID" value="MFC0516575.1"/>
    <property type="molecule type" value="Genomic_DNA"/>
</dbReference>